<dbReference type="OrthoDB" id="4839879at2759"/>
<evidence type="ECO:0000313" key="2">
    <source>
        <dbReference type="Proteomes" id="UP000434172"/>
    </source>
</evidence>
<proteinExistence type="predicted"/>
<accession>A0A8H3ZJD5</accession>
<organism evidence="1 2">
    <name type="scientific">Colletotrichum asianum</name>
    <dbReference type="NCBI Taxonomy" id="702518"/>
    <lineage>
        <taxon>Eukaryota</taxon>
        <taxon>Fungi</taxon>
        <taxon>Dikarya</taxon>
        <taxon>Ascomycota</taxon>
        <taxon>Pezizomycotina</taxon>
        <taxon>Sordariomycetes</taxon>
        <taxon>Hypocreomycetidae</taxon>
        <taxon>Glomerellales</taxon>
        <taxon>Glomerellaceae</taxon>
        <taxon>Colletotrichum</taxon>
        <taxon>Colletotrichum gloeosporioides species complex</taxon>
    </lineage>
</organism>
<sequence>MNAALFTFLGAPDYSSVQSSVSQLLSDMGGASSRPPPPPRVAKTLSSTTVWVRHLPPIISENALQAIHSAIQLRNLYLAGDDASSGPRAVASLVEHLDGLADEAREAANVRDYVSLVIESTILSLMTDLGPPSKIQLGLARALNPFLNHPDEGAEAGPSSIDDEALPSPFRLSDVTLIDDPEKDLLVLLYYCDLVNLKASPDETVTQLTKMADKYGKIKDLDLRKELLTEIEIYIHWVMMYLTSNISAFAPLTALSASLTTKLEFEKGIQMSRLLTICEMLLQDSRSDQTCFLLMFLRRCAMNQEKTWWRSRAKAVLKGLKKTRVGRSTWHVEYAEKNLASLKRLEETGEERWSRRGSLTIDREQFELNKLKGD</sequence>
<comment type="caution">
    <text evidence="1">The sequence shown here is derived from an EMBL/GenBank/DDBJ whole genome shotgun (WGS) entry which is preliminary data.</text>
</comment>
<dbReference type="EMBL" id="WOWK01000118">
    <property type="protein sequence ID" value="KAF0317977.1"/>
    <property type="molecule type" value="Genomic_DNA"/>
</dbReference>
<protein>
    <submittedName>
        <fullName evidence="1">Uncharacterized protein</fullName>
    </submittedName>
</protein>
<reference evidence="1 2" key="1">
    <citation type="submission" date="2019-12" db="EMBL/GenBank/DDBJ databases">
        <title>A genome sequence resource for the geographically widespread anthracnose pathogen Colletotrichum asianum.</title>
        <authorList>
            <person name="Meng Y."/>
        </authorList>
    </citation>
    <scope>NUCLEOTIDE SEQUENCE [LARGE SCALE GENOMIC DNA]</scope>
    <source>
        <strain evidence="1 2">ICMP 18580</strain>
    </source>
</reference>
<name>A0A8H3ZJD5_9PEZI</name>
<gene>
    <name evidence="1" type="ORF">GQ607_014762</name>
</gene>
<dbReference type="AlphaFoldDB" id="A0A8H3ZJD5"/>
<dbReference type="Proteomes" id="UP000434172">
    <property type="component" value="Unassembled WGS sequence"/>
</dbReference>
<evidence type="ECO:0000313" key="1">
    <source>
        <dbReference type="EMBL" id="KAF0317977.1"/>
    </source>
</evidence>
<keyword evidence="2" id="KW-1185">Reference proteome</keyword>